<feature type="signal peptide" evidence="3">
    <location>
        <begin position="1"/>
        <end position="19"/>
    </location>
</feature>
<dbReference type="EC" id="3.1.1.-" evidence="3"/>
<dbReference type="Pfam" id="PF00135">
    <property type="entry name" value="COesterase"/>
    <property type="match status" value="1"/>
</dbReference>
<dbReference type="Proteomes" id="UP001243330">
    <property type="component" value="Unassembled WGS sequence"/>
</dbReference>
<dbReference type="EMBL" id="JAQOWY010000405">
    <property type="protein sequence ID" value="KAK1842594.1"/>
    <property type="molecule type" value="Genomic_DNA"/>
</dbReference>
<dbReference type="Gene3D" id="3.40.50.1820">
    <property type="entry name" value="alpha/beta hydrolase"/>
    <property type="match status" value="1"/>
</dbReference>
<evidence type="ECO:0000313" key="5">
    <source>
        <dbReference type="EMBL" id="KAK1842594.1"/>
    </source>
</evidence>
<dbReference type="PROSITE" id="PS00941">
    <property type="entry name" value="CARBOXYLESTERASE_B_2"/>
    <property type="match status" value="1"/>
</dbReference>
<dbReference type="SUPFAM" id="SSF53474">
    <property type="entry name" value="alpha/beta-Hydrolases"/>
    <property type="match status" value="1"/>
</dbReference>
<evidence type="ECO:0000259" key="4">
    <source>
        <dbReference type="Pfam" id="PF00135"/>
    </source>
</evidence>
<dbReference type="PROSITE" id="PS00122">
    <property type="entry name" value="CARBOXYLESTERASE_B_1"/>
    <property type="match status" value="1"/>
</dbReference>
<dbReference type="InterPro" id="IPR050309">
    <property type="entry name" value="Type-B_Carboxylest/Lipase"/>
</dbReference>
<dbReference type="PANTHER" id="PTHR11559">
    <property type="entry name" value="CARBOXYLESTERASE"/>
    <property type="match status" value="1"/>
</dbReference>
<organism evidence="5 6">
    <name type="scientific">Colletotrichum chrysophilum</name>
    <dbReference type="NCBI Taxonomy" id="1836956"/>
    <lineage>
        <taxon>Eukaryota</taxon>
        <taxon>Fungi</taxon>
        <taxon>Dikarya</taxon>
        <taxon>Ascomycota</taxon>
        <taxon>Pezizomycotina</taxon>
        <taxon>Sordariomycetes</taxon>
        <taxon>Hypocreomycetidae</taxon>
        <taxon>Glomerellales</taxon>
        <taxon>Glomerellaceae</taxon>
        <taxon>Colletotrichum</taxon>
        <taxon>Colletotrichum gloeosporioides species complex</taxon>
    </lineage>
</organism>
<sequence>MKSFGFFALSLASLPLCFGAPSFERGEDAASTFLSGLIASTQAIEKRSPNASCQQSDLAVDLGYAKYEGYSNATSGLNIWKGIRYAAPPTGPLRWQPPQSPSPEISNGTTPATEFGPFCPQNYPAVPGAPFIPGSEDCLFLNVYAPAGAKDLPVMVWIHGGGYGFGDGRQDMSEILNANDNGFVVVSIQYRLGAFGFLSSADVKSRGAVNAGLLDQALALAWVQKHACKFGGDRKRVTITGESAGAGSVMYHALAADGSLGSLFFTNGIAASPYLPFQYGFDADFPTQRYQSFAEKAGCSSEADVLECLRGKDSMVLQEASANTTAKQTYGRWAFSPVTDGVYIKSLASEQLTQKKVNGERLLVGNNANEGPLFVPPNISSNSDLTAWLKLSFPNLSEAQIDDIVAKNPTKTGANDTRFETNGLTGLTALDVSQAGAGPLQQAIVSYTSSYPINIYAEQTFVCPSYWLSSAFTGPKAAWHYQYSVPFAWHTSDVPAYFGPATPNQGSEFVLAFRKIWGNFITKNDPSISNEEANGASSADSAAKNGASEWPAWIETEPKQLNLNQTGGVPYQFTTQWGVTVTQFQAPGQVNAIAVVPADSWEGGRGSRCDFWKTLAPSIPA</sequence>
<gene>
    <name evidence="5" type="ORF">CCHR01_14781</name>
</gene>
<evidence type="ECO:0000256" key="3">
    <source>
        <dbReference type="RuleBase" id="RU361235"/>
    </source>
</evidence>
<feature type="domain" description="Carboxylesterase type B" evidence="4">
    <location>
        <begin position="62"/>
        <end position="566"/>
    </location>
</feature>
<dbReference type="AlphaFoldDB" id="A0AAD9E9A3"/>
<comment type="similarity">
    <text evidence="1 3">Belongs to the type-B carboxylesterase/lipase family.</text>
</comment>
<evidence type="ECO:0000256" key="2">
    <source>
        <dbReference type="ARBA" id="ARBA00022801"/>
    </source>
</evidence>
<evidence type="ECO:0000256" key="1">
    <source>
        <dbReference type="ARBA" id="ARBA00005964"/>
    </source>
</evidence>
<keyword evidence="6" id="KW-1185">Reference proteome</keyword>
<keyword evidence="3" id="KW-0732">Signal</keyword>
<accession>A0AAD9E9A3</accession>
<dbReference type="InterPro" id="IPR019826">
    <property type="entry name" value="Carboxylesterase_B_AS"/>
</dbReference>
<proteinExistence type="inferred from homology"/>
<dbReference type="InterPro" id="IPR019819">
    <property type="entry name" value="Carboxylesterase_B_CS"/>
</dbReference>
<keyword evidence="2 3" id="KW-0378">Hydrolase</keyword>
<dbReference type="InterPro" id="IPR029058">
    <property type="entry name" value="AB_hydrolase_fold"/>
</dbReference>
<name>A0AAD9E9A3_9PEZI</name>
<protein>
    <recommendedName>
        <fullName evidence="3">Carboxylic ester hydrolase</fullName>
        <ecNumber evidence="3">3.1.1.-</ecNumber>
    </recommendedName>
</protein>
<reference evidence="5" key="1">
    <citation type="submission" date="2023-01" db="EMBL/GenBank/DDBJ databases">
        <title>Colletotrichum chrysophilum M932 genome sequence.</title>
        <authorList>
            <person name="Baroncelli R."/>
        </authorList>
    </citation>
    <scope>NUCLEOTIDE SEQUENCE</scope>
    <source>
        <strain evidence="5">M932</strain>
    </source>
</reference>
<dbReference type="InterPro" id="IPR002018">
    <property type="entry name" value="CarbesteraseB"/>
</dbReference>
<evidence type="ECO:0000313" key="6">
    <source>
        <dbReference type="Proteomes" id="UP001243330"/>
    </source>
</evidence>
<comment type="caution">
    <text evidence="5">The sequence shown here is derived from an EMBL/GenBank/DDBJ whole genome shotgun (WGS) entry which is preliminary data.</text>
</comment>
<feature type="chain" id="PRO_5041778116" description="Carboxylic ester hydrolase" evidence="3">
    <location>
        <begin position="20"/>
        <end position="621"/>
    </location>
</feature>
<dbReference type="GO" id="GO:0016787">
    <property type="term" value="F:hydrolase activity"/>
    <property type="evidence" value="ECO:0007669"/>
    <property type="project" value="UniProtKB-KW"/>
</dbReference>